<evidence type="ECO:0000313" key="2">
    <source>
        <dbReference type="EMBL" id="KAJ5338279.1"/>
    </source>
</evidence>
<dbReference type="AlphaFoldDB" id="A0A9W9QKM4"/>
<name>A0A9W9QKM4_PENBR</name>
<feature type="region of interest" description="Disordered" evidence="1">
    <location>
        <begin position="1"/>
        <end position="24"/>
    </location>
</feature>
<dbReference type="EMBL" id="JAPZBQ010000003">
    <property type="protein sequence ID" value="KAJ5338279.1"/>
    <property type="molecule type" value="Genomic_DNA"/>
</dbReference>
<comment type="caution">
    <text evidence="2">The sequence shown here is derived from an EMBL/GenBank/DDBJ whole genome shotgun (WGS) entry which is preliminary data.</text>
</comment>
<dbReference type="Proteomes" id="UP001147695">
    <property type="component" value="Unassembled WGS sequence"/>
</dbReference>
<gene>
    <name evidence="2" type="ORF">N7452_005007</name>
</gene>
<accession>A0A9W9QKM4</accession>
<reference evidence="2" key="2">
    <citation type="journal article" date="2023" name="IMA Fungus">
        <title>Comparative genomic study of the Penicillium genus elucidates a diverse pangenome and 15 lateral gene transfer events.</title>
        <authorList>
            <person name="Petersen C."/>
            <person name="Sorensen T."/>
            <person name="Nielsen M.R."/>
            <person name="Sondergaard T.E."/>
            <person name="Sorensen J.L."/>
            <person name="Fitzpatrick D.A."/>
            <person name="Frisvad J.C."/>
            <person name="Nielsen K.L."/>
        </authorList>
    </citation>
    <scope>NUCLEOTIDE SEQUENCE</scope>
    <source>
        <strain evidence="2">IBT 35673</strain>
    </source>
</reference>
<evidence type="ECO:0000256" key="1">
    <source>
        <dbReference type="SAM" id="MobiDB-lite"/>
    </source>
</evidence>
<evidence type="ECO:0000313" key="3">
    <source>
        <dbReference type="Proteomes" id="UP001147695"/>
    </source>
</evidence>
<feature type="compositionally biased region" description="Low complexity" evidence="1">
    <location>
        <begin position="1"/>
        <end position="13"/>
    </location>
</feature>
<protein>
    <submittedName>
        <fullName evidence="2">Uncharacterized protein</fullName>
    </submittedName>
</protein>
<sequence length="76" mass="9104">MTSHTTQIPTSEETPPPIPRQETEDGYIMRLAIMDDINEEREKMKKEDFWQKSRAEGDRRREVRIRELRAQSSRQS</sequence>
<reference evidence="2" key="1">
    <citation type="submission" date="2022-12" db="EMBL/GenBank/DDBJ databases">
        <authorList>
            <person name="Petersen C."/>
        </authorList>
    </citation>
    <scope>NUCLEOTIDE SEQUENCE</scope>
    <source>
        <strain evidence="2">IBT 35673</strain>
    </source>
</reference>
<organism evidence="2 3">
    <name type="scientific">Penicillium brevicompactum</name>
    <dbReference type="NCBI Taxonomy" id="5074"/>
    <lineage>
        <taxon>Eukaryota</taxon>
        <taxon>Fungi</taxon>
        <taxon>Dikarya</taxon>
        <taxon>Ascomycota</taxon>
        <taxon>Pezizomycotina</taxon>
        <taxon>Eurotiomycetes</taxon>
        <taxon>Eurotiomycetidae</taxon>
        <taxon>Eurotiales</taxon>
        <taxon>Aspergillaceae</taxon>
        <taxon>Penicillium</taxon>
    </lineage>
</organism>
<proteinExistence type="predicted"/>